<dbReference type="STRING" id="1379680.GCA_001612615_02258"/>
<organism evidence="7 8">
    <name type="scientific">Nocardia amikacinitolerans</name>
    <dbReference type="NCBI Taxonomy" id="756689"/>
    <lineage>
        <taxon>Bacteria</taxon>
        <taxon>Bacillati</taxon>
        <taxon>Actinomycetota</taxon>
        <taxon>Actinomycetes</taxon>
        <taxon>Mycobacteriales</taxon>
        <taxon>Nocardiaceae</taxon>
        <taxon>Nocardia</taxon>
    </lineage>
</organism>
<comment type="function">
    <text evidence="1">Could possibly oxidize fatty acids using specific components.</text>
</comment>
<keyword evidence="8" id="KW-1185">Reference proteome</keyword>
<evidence type="ECO:0000313" key="7">
    <source>
        <dbReference type="EMBL" id="SNY78463.1"/>
    </source>
</evidence>
<protein>
    <submittedName>
        <fullName evidence="7">Enoyl-CoA hydratase/carnithine racemase</fullName>
    </submittedName>
</protein>
<dbReference type="Pfam" id="PF00378">
    <property type="entry name" value="ECH_1"/>
    <property type="match status" value="1"/>
</dbReference>
<dbReference type="SUPFAM" id="SSF52096">
    <property type="entry name" value="ClpP/crotonase"/>
    <property type="match status" value="1"/>
</dbReference>
<dbReference type="InterPro" id="IPR018376">
    <property type="entry name" value="Enoyl-CoA_hyd/isom_CS"/>
</dbReference>
<sequence length="324" mass="34217">MSRAADLRLETIDLTQDGRVLTARAVAPPLNFVTTEFVRDLDRLTATVDTDDTVGAVVLTGGLPGRFLTHADPSALTGMIELPHPFVPARVAAPLLRAASAALRIPGATAAVERFGGGLGVGLVWGHRWKRTTLRMNRSHAVYLAAINGPALGGGHEIALACDLRYAADAEHVKLGQIETMANLIPGGGGTQRLTRLLGAAAALEVTLEGAPLSVAEAHRLGLLHRVVAEDQLLAEAQATAARLAARNPVVVAELKRAVYFGTDTRLSRGLDREQAGFVSVGTTAAAARTTRAFFDDLARLGDTPFLADPKPWLDGTRVDQVSR</sequence>
<evidence type="ECO:0000256" key="1">
    <source>
        <dbReference type="ARBA" id="ARBA00002994"/>
    </source>
</evidence>
<evidence type="ECO:0000256" key="6">
    <source>
        <dbReference type="RuleBase" id="RU003707"/>
    </source>
</evidence>
<dbReference type="PANTHER" id="PTHR11941:SF54">
    <property type="entry name" value="ENOYL-COA HYDRATASE, MITOCHONDRIAL"/>
    <property type="match status" value="1"/>
</dbReference>
<gene>
    <name evidence="7" type="ORF">SAMN04244553_1297</name>
</gene>
<dbReference type="GO" id="GO:0004300">
    <property type="term" value="F:enoyl-CoA hydratase activity"/>
    <property type="evidence" value="ECO:0007669"/>
    <property type="project" value="UniProtKB-EC"/>
</dbReference>
<dbReference type="GO" id="GO:0006635">
    <property type="term" value="P:fatty acid beta-oxidation"/>
    <property type="evidence" value="ECO:0007669"/>
    <property type="project" value="TreeGrafter"/>
</dbReference>
<evidence type="ECO:0000313" key="8">
    <source>
        <dbReference type="Proteomes" id="UP000219565"/>
    </source>
</evidence>
<comment type="similarity">
    <text evidence="2 6">Belongs to the enoyl-CoA hydratase/isomerase family.</text>
</comment>
<accession>A0A285L1U3</accession>
<evidence type="ECO:0000256" key="2">
    <source>
        <dbReference type="ARBA" id="ARBA00005254"/>
    </source>
</evidence>
<reference evidence="7 8" key="1">
    <citation type="submission" date="2017-09" db="EMBL/GenBank/DDBJ databases">
        <authorList>
            <person name="Ehlers B."/>
            <person name="Leendertz F.H."/>
        </authorList>
    </citation>
    <scope>NUCLEOTIDE SEQUENCE [LARGE SCALE GENOMIC DNA]</scope>
    <source>
        <strain evidence="7 8">DSM 45537</strain>
    </source>
</reference>
<comment type="catalytic activity">
    <reaction evidence="4">
        <text>a (3S)-3-hydroxyacyl-CoA = a (2E)-enoyl-CoA + H2O</text>
        <dbReference type="Rhea" id="RHEA:16105"/>
        <dbReference type="ChEBI" id="CHEBI:15377"/>
        <dbReference type="ChEBI" id="CHEBI:57318"/>
        <dbReference type="ChEBI" id="CHEBI:58856"/>
        <dbReference type="EC" id="4.2.1.17"/>
    </reaction>
</comment>
<dbReference type="PANTHER" id="PTHR11941">
    <property type="entry name" value="ENOYL-COA HYDRATASE-RELATED"/>
    <property type="match status" value="1"/>
</dbReference>
<dbReference type="EMBL" id="OBEG01000001">
    <property type="protein sequence ID" value="SNY78463.1"/>
    <property type="molecule type" value="Genomic_DNA"/>
</dbReference>
<keyword evidence="3" id="KW-0443">Lipid metabolism</keyword>
<dbReference type="PROSITE" id="PS00166">
    <property type="entry name" value="ENOYL_COA_HYDRATASE"/>
    <property type="match status" value="1"/>
</dbReference>
<dbReference type="CDD" id="cd06558">
    <property type="entry name" value="crotonase-like"/>
    <property type="match status" value="1"/>
</dbReference>
<dbReference type="InterPro" id="IPR001753">
    <property type="entry name" value="Enoyl-CoA_hydra/iso"/>
</dbReference>
<dbReference type="RefSeq" id="WP_097244036.1">
    <property type="nucleotide sequence ID" value="NZ_JAMTCV010000011.1"/>
</dbReference>
<dbReference type="Gene3D" id="3.90.226.10">
    <property type="entry name" value="2-enoyl-CoA Hydratase, Chain A, domain 1"/>
    <property type="match status" value="1"/>
</dbReference>
<dbReference type="AlphaFoldDB" id="A0A285L1U3"/>
<evidence type="ECO:0000256" key="4">
    <source>
        <dbReference type="ARBA" id="ARBA00023709"/>
    </source>
</evidence>
<comment type="catalytic activity">
    <reaction evidence="5">
        <text>a 4-saturated-(3S)-3-hydroxyacyl-CoA = a (3E)-enoyl-CoA + H2O</text>
        <dbReference type="Rhea" id="RHEA:20724"/>
        <dbReference type="ChEBI" id="CHEBI:15377"/>
        <dbReference type="ChEBI" id="CHEBI:58521"/>
        <dbReference type="ChEBI" id="CHEBI:137480"/>
        <dbReference type="EC" id="4.2.1.17"/>
    </reaction>
</comment>
<keyword evidence="3" id="KW-0276">Fatty acid metabolism</keyword>
<dbReference type="InterPro" id="IPR029045">
    <property type="entry name" value="ClpP/crotonase-like_dom_sf"/>
</dbReference>
<proteinExistence type="inferred from homology"/>
<evidence type="ECO:0000256" key="3">
    <source>
        <dbReference type="ARBA" id="ARBA00022832"/>
    </source>
</evidence>
<evidence type="ECO:0000256" key="5">
    <source>
        <dbReference type="ARBA" id="ARBA00023717"/>
    </source>
</evidence>
<dbReference type="Proteomes" id="UP000219565">
    <property type="component" value="Unassembled WGS sequence"/>
</dbReference>
<dbReference type="OrthoDB" id="9775794at2"/>
<name>A0A285L1U3_9NOCA</name>